<gene>
    <name evidence="1" type="ORF">IHBHHGIJ_03145</name>
    <name evidence="2" type="ORF">KFEGEMFD_03358</name>
    <name evidence="3" type="ORF">KFEGEMFD_03890</name>
</gene>
<reference evidence="4 5" key="1">
    <citation type="submission" date="2019-11" db="EMBL/GenBank/DDBJ databases">
        <authorList>
            <person name="Holert J."/>
        </authorList>
    </citation>
    <scope>NUCLEOTIDE SEQUENCE [LARGE SCALE GENOMIC DNA]</scope>
    <source>
        <strain evidence="3">BC3_2A</strain>
        <strain evidence="1">SB11_1A</strain>
    </source>
</reference>
<proteinExistence type="predicted"/>
<evidence type="ECO:0000313" key="5">
    <source>
        <dbReference type="Proteomes" id="UP000439591"/>
    </source>
</evidence>
<evidence type="ECO:0000313" key="4">
    <source>
        <dbReference type="Proteomes" id="UP000435877"/>
    </source>
</evidence>
<dbReference type="AlphaFoldDB" id="A0A5S9QSP6"/>
<name>A0A5S9QSP6_9GAMM</name>
<evidence type="ECO:0000313" key="3">
    <source>
        <dbReference type="EMBL" id="CAA0121744.1"/>
    </source>
</evidence>
<dbReference type="EMBL" id="CACSIM010000008">
    <property type="protein sequence ID" value="CAA0121744.1"/>
    <property type="molecule type" value="Genomic_DNA"/>
</dbReference>
<protein>
    <submittedName>
        <fullName evidence="3">Uncharacterized protein</fullName>
    </submittedName>
</protein>
<dbReference type="EMBL" id="CACSIK010000003">
    <property type="protein sequence ID" value="CAA0109912.1"/>
    <property type="molecule type" value="Genomic_DNA"/>
</dbReference>
<evidence type="ECO:0000313" key="2">
    <source>
        <dbReference type="EMBL" id="CAA0117947.1"/>
    </source>
</evidence>
<dbReference type="Proteomes" id="UP000439591">
    <property type="component" value="Unassembled WGS sequence"/>
</dbReference>
<dbReference type="Proteomes" id="UP000435877">
    <property type="component" value="Unassembled WGS sequence"/>
</dbReference>
<evidence type="ECO:0000313" key="1">
    <source>
        <dbReference type="EMBL" id="CAA0109912.1"/>
    </source>
</evidence>
<keyword evidence="4" id="KW-1185">Reference proteome</keyword>
<dbReference type="InterPro" id="IPR032811">
    <property type="entry name" value="Put_conjugal_transfer"/>
</dbReference>
<dbReference type="EMBL" id="CACSIM010000006">
    <property type="protein sequence ID" value="CAA0117947.1"/>
    <property type="molecule type" value="Genomic_DNA"/>
</dbReference>
<sequence length="381" mass="42098">MAPLLPTLILRLIQQLTLISLIAIPSPTIADLANTSSLSTIHRSSASFPDSNPYQDTVLQGDGYAFINDNDSLLDNLKRIYDEGLALQASSRGLLVIPGDEAELVSELENANNDKTSFSAGGHLALLTQQKDWIVVAGSEFNGSGEFIYDEDDATRLRFATVLGLFNLGELQSAVNVSALWKNYLGINHRFSLQAFPNTVIGITAKLQSISVIERSISIEEYDEDKLFDRGRDVESKFQLNADLGIQHQMDNWTFGIDFNDIYQQVIKGSEGTPYQQRTHISGDVHYLQEWGRLGLHADITPQNGFGELASRRAYGVNALLPFSEKLNILLGYTWLDSHKDSDLPTAGLYYHLGDMLRIEAQVSYAGPREFGGGVSLQLPL</sequence>
<organism evidence="3 5">
    <name type="scientific">Zhongshania aliphaticivorans</name>
    <dbReference type="NCBI Taxonomy" id="1470434"/>
    <lineage>
        <taxon>Bacteria</taxon>
        <taxon>Pseudomonadati</taxon>
        <taxon>Pseudomonadota</taxon>
        <taxon>Gammaproteobacteria</taxon>
        <taxon>Cellvibrionales</taxon>
        <taxon>Spongiibacteraceae</taxon>
        <taxon>Zhongshania</taxon>
    </lineage>
</organism>
<dbReference type="Pfam" id="PF13729">
    <property type="entry name" value="TraF_2"/>
    <property type="match status" value="1"/>
</dbReference>
<dbReference type="SUPFAM" id="SSF56935">
    <property type="entry name" value="Porins"/>
    <property type="match status" value="1"/>
</dbReference>
<accession>A0A5S9QSP6</accession>